<evidence type="ECO:0000313" key="2">
    <source>
        <dbReference type="Proteomes" id="UP000708208"/>
    </source>
</evidence>
<keyword evidence="2" id="KW-1185">Reference proteome</keyword>
<protein>
    <recommendedName>
        <fullName evidence="3">Ankyrin repeat protein</fullName>
    </recommendedName>
</protein>
<sequence>MPPGLLPNFFQAARFRDAAILQACLESGIGVNVQDSYGDTALHYLFAVGCFCNNCVGNLTNCLEILLRHKANPNVENMKGQVPLDLVIENFVPIEFAKLLVDNGARVVYESHQFSSIGLIRFDCRD</sequence>
<dbReference type="OrthoDB" id="10254927at2759"/>
<evidence type="ECO:0008006" key="3">
    <source>
        <dbReference type="Google" id="ProtNLM"/>
    </source>
</evidence>
<dbReference type="EMBL" id="CAJVCH010564905">
    <property type="protein sequence ID" value="CAG7832408.1"/>
    <property type="molecule type" value="Genomic_DNA"/>
</dbReference>
<dbReference type="SMART" id="SM00248">
    <property type="entry name" value="ANK"/>
    <property type="match status" value="2"/>
</dbReference>
<comment type="caution">
    <text evidence="1">The sequence shown here is derived from an EMBL/GenBank/DDBJ whole genome shotgun (WGS) entry which is preliminary data.</text>
</comment>
<dbReference type="InterPro" id="IPR002110">
    <property type="entry name" value="Ankyrin_rpt"/>
</dbReference>
<evidence type="ECO:0000313" key="1">
    <source>
        <dbReference type="EMBL" id="CAG7832408.1"/>
    </source>
</evidence>
<gene>
    <name evidence="1" type="ORF">AFUS01_LOCUS42092</name>
</gene>
<reference evidence="1" key="1">
    <citation type="submission" date="2021-06" db="EMBL/GenBank/DDBJ databases">
        <authorList>
            <person name="Hodson N. C."/>
            <person name="Mongue J. A."/>
            <person name="Jaron S. K."/>
        </authorList>
    </citation>
    <scope>NUCLEOTIDE SEQUENCE</scope>
</reference>
<dbReference type="Proteomes" id="UP000708208">
    <property type="component" value="Unassembled WGS sequence"/>
</dbReference>
<proteinExistence type="predicted"/>
<dbReference type="AlphaFoldDB" id="A0A8J2PJ33"/>
<accession>A0A8J2PJ33</accession>
<dbReference type="Pfam" id="PF12796">
    <property type="entry name" value="Ank_2"/>
    <property type="match status" value="1"/>
</dbReference>
<organism evidence="1 2">
    <name type="scientific">Allacma fusca</name>
    <dbReference type="NCBI Taxonomy" id="39272"/>
    <lineage>
        <taxon>Eukaryota</taxon>
        <taxon>Metazoa</taxon>
        <taxon>Ecdysozoa</taxon>
        <taxon>Arthropoda</taxon>
        <taxon>Hexapoda</taxon>
        <taxon>Collembola</taxon>
        <taxon>Symphypleona</taxon>
        <taxon>Sminthuridae</taxon>
        <taxon>Allacma</taxon>
    </lineage>
</organism>
<name>A0A8J2PJ33_9HEXA</name>